<sequence>MKLKTTSLTIRFILLAIFVFVVVVIFLFVRPFFTALISEEEAAEAAKNYAQAEYGEEVIIDEVFLHGGYLSYLVDGHFQDADQTSFRLLVDDDNGEVKDFEFSKSYANMKLRKQMAEFRGELEAVGYLTPKRMVSVYKDTYVSAYSCADTRTCRIQEIQVALPVVNSQTEEQAFTFLYEWQKKFPERIDSIFVGNVEGEGVSKCLRPESSYEDRSTQYSYEEFMQQGECVNTGDK</sequence>
<dbReference type="RefSeq" id="WP_189022698.1">
    <property type="nucleotide sequence ID" value="NZ_BMKR01000004.1"/>
</dbReference>
<evidence type="ECO:0000256" key="1">
    <source>
        <dbReference type="SAM" id="Phobius"/>
    </source>
</evidence>
<organism evidence="2 3">
    <name type="scientific">Paenibacillus albidus</name>
    <dbReference type="NCBI Taxonomy" id="2041023"/>
    <lineage>
        <taxon>Bacteria</taxon>
        <taxon>Bacillati</taxon>
        <taxon>Bacillota</taxon>
        <taxon>Bacilli</taxon>
        <taxon>Bacillales</taxon>
        <taxon>Paenibacillaceae</taxon>
        <taxon>Paenibacillus</taxon>
    </lineage>
</organism>
<evidence type="ECO:0000313" key="2">
    <source>
        <dbReference type="EMBL" id="GGF67428.1"/>
    </source>
</evidence>
<proteinExistence type="predicted"/>
<reference evidence="2" key="2">
    <citation type="submission" date="2020-09" db="EMBL/GenBank/DDBJ databases">
        <authorList>
            <person name="Sun Q."/>
            <person name="Zhou Y."/>
        </authorList>
    </citation>
    <scope>NUCLEOTIDE SEQUENCE</scope>
    <source>
        <strain evidence="2">CGMCC 1.16134</strain>
    </source>
</reference>
<accession>A0A917C2V9</accession>
<keyword evidence="1" id="KW-1133">Transmembrane helix</keyword>
<gene>
    <name evidence="2" type="ORF">GCM10010912_10510</name>
</gene>
<comment type="caution">
    <text evidence="2">The sequence shown here is derived from an EMBL/GenBank/DDBJ whole genome shotgun (WGS) entry which is preliminary data.</text>
</comment>
<keyword evidence="1" id="KW-0472">Membrane</keyword>
<reference evidence="2" key="1">
    <citation type="journal article" date="2014" name="Int. J. Syst. Evol. Microbiol.">
        <title>Complete genome sequence of Corynebacterium casei LMG S-19264T (=DSM 44701T), isolated from a smear-ripened cheese.</title>
        <authorList>
            <consortium name="US DOE Joint Genome Institute (JGI-PGF)"/>
            <person name="Walter F."/>
            <person name="Albersmeier A."/>
            <person name="Kalinowski J."/>
            <person name="Ruckert C."/>
        </authorList>
    </citation>
    <scope>NUCLEOTIDE SEQUENCE</scope>
    <source>
        <strain evidence="2">CGMCC 1.16134</strain>
    </source>
</reference>
<name>A0A917C2V9_9BACL</name>
<dbReference type="EMBL" id="BMKR01000004">
    <property type="protein sequence ID" value="GGF67428.1"/>
    <property type="molecule type" value="Genomic_DNA"/>
</dbReference>
<dbReference type="Proteomes" id="UP000637643">
    <property type="component" value="Unassembled WGS sequence"/>
</dbReference>
<keyword evidence="3" id="KW-1185">Reference proteome</keyword>
<evidence type="ECO:0000313" key="3">
    <source>
        <dbReference type="Proteomes" id="UP000637643"/>
    </source>
</evidence>
<protein>
    <submittedName>
        <fullName evidence="2">Uncharacterized protein</fullName>
    </submittedName>
</protein>
<dbReference type="AlphaFoldDB" id="A0A917C2V9"/>
<keyword evidence="1" id="KW-0812">Transmembrane</keyword>
<feature type="transmembrane region" description="Helical" evidence="1">
    <location>
        <begin position="12"/>
        <end position="33"/>
    </location>
</feature>